<organism evidence="2 3">
    <name type="scientific">Pseudoclavibacter albus</name>
    <dbReference type="NCBI Taxonomy" id="272241"/>
    <lineage>
        <taxon>Bacteria</taxon>
        <taxon>Bacillati</taxon>
        <taxon>Actinomycetota</taxon>
        <taxon>Actinomycetes</taxon>
        <taxon>Micrococcales</taxon>
        <taxon>Microbacteriaceae</taxon>
        <taxon>Pseudoclavibacter</taxon>
    </lineage>
</organism>
<dbReference type="CDD" id="cd00865">
    <property type="entry name" value="PEBP_bact_arch"/>
    <property type="match status" value="1"/>
</dbReference>
<sequence length="171" mass="18672">MKNGNDPYAQLDEVPMIRVTAEFQDGGELPLAQVSKDQGGSERSPKLAWEHVPNAKSYMVTVYDPDAPTMSGFWHWVVTDIPASVQELAEGEQPEGATARLNEAGGTDFIGAAPPAGHGPHRYFVTVQALDVERLEVPADLTPARVHFMAREHVIARGHVHATWANPDQRA</sequence>
<evidence type="ECO:0000313" key="3">
    <source>
        <dbReference type="Proteomes" id="UP001525379"/>
    </source>
</evidence>
<dbReference type="InterPro" id="IPR008914">
    <property type="entry name" value="PEBP"/>
</dbReference>
<comment type="similarity">
    <text evidence="1">Belongs to the UPF0098 family.</text>
</comment>
<dbReference type="SUPFAM" id="SSF49777">
    <property type="entry name" value="PEBP-like"/>
    <property type="match status" value="1"/>
</dbReference>
<dbReference type="GO" id="GO:0004860">
    <property type="term" value="F:protein kinase inhibitor activity"/>
    <property type="evidence" value="ECO:0007669"/>
    <property type="project" value="UniProtKB-KW"/>
</dbReference>
<dbReference type="InterPro" id="IPR005247">
    <property type="entry name" value="YbhB_YbcL/LppC-like"/>
</dbReference>
<reference evidence="2 3" key="1">
    <citation type="submission" date="2022-04" db="EMBL/GenBank/DDBJ databases">
        <title>Human microbiome associated bacterial genomes.</title>
        <authorList>
            <person name="Sandstrom S."/>
            <person name="Salamzade R."/>
            <person name="Kalan L.R."/>
        </authorList>
    </citation>
    <scope>NUCLEOTIDE SEQUENCE [LARGE SCALE GENOMIC DNA]</scope>
    <source>
        <strain evidence="3">p3-SID1799</strain>
    </source>
</reference>
<dbReference type="PANTHER" id="PTHR30289">
    <property type="entry name" value="UNCHARACTERIZED PROTEIN YBCL-RELATED"/>
    <property type="match status" value="1"/>
</dbReference>
<comment type="caution">
    <text evidence="2">The sequence shown here is derived from an EMBL/GenBank/DDBJ whole genome shotgun (WGS) entry which is preliminary data.</text>
</comment>
<evidence type="ECO:0000313" key="2">
    <source>
        <dbReference type="EMBL" id="MCT2042909.1"/>
    </source>
</evidence>
<protein>
    <submittedName>
        <fullName evidence="2">YbhB/YbcL family Raf kinase inhibitor-like protein</fullName>
    </submittedName>
</protein>
<keyword evidence="3" id="KW-1185">Reference proteome</keyword>
<dbReference type="NCBIfam" id="TIGR00481">
    <property type="entry name" value="YbhB/YbcL family Raf kinase inhibitor-like protein"/>
    <property type="match status" value="1"/>
</dbReference>
<gene>
    <name evidence="2" type="ORF">M3D15_06145</name>
</gene>
<dbReference type="Gene3D" id="3.90.280.10">
    <property type="entry name" value="PEBP-like"/>
    <property type="match status" value="1"/>
</dbReference>
<keyword evidence="2" id="KW-0649">Protein kinase inhibitor</keyword>
<name>A0ABT2HX68_9MICO</name>
<dbReference type="Proteomes" id="UP001525379">
    <property type="component" value="Unassembled WGS sequence"/>
</dbReference>
<dbReference type="InterPro" id="IPR036610">
    <property type="entry name" value="PEBP-like_sf"/>
</dbReference>
<dbReference type="Pfam" id="PF01161">
    <property type="entry name" value="PBP"/>
    <property type="match status" value="1"/>
</dbReference>
<dbReference type="RefSeq" id="WP_260104240.1">
    <property type="nucleotide sequence ID" value="NZ_JAFDPW010000001.1"/>
</dbReference>
<evidence type="ECO:0000256" key="1">
    <source>
        <dbReference type="ARBA" id="ARBA00007120"/>
    </source>
</evidence>
<dbReference type="EMBL" id="JALXSQ010000020">
    <property type="protein sequence ID" value="MCT2042909.1"/>
    <property type="molecule type" value="Genomic_DNA"/>
</dbReference>
<accession>A0ABT2HX68</accession>
<dbReference type="PANTHER" id="PTHR30289:SF1">
    <property type="entry name" value="PEBP (PHOSPHATIDYLETHANOLAMINE-BINDING PROTEIN) FAMILY PROTEIN"/>
    <property type="match status" value="1"/>
</dbReference>
<proteinExistence type="inferred from homology"/>